<dbReference type="OrthoDB" id="623670at2759"/>
<sequence>MQFKNLVTSALFLGLSISSVLAGHGRVSFYESAPTKSKPGSCGEDYIVDYYIAISGRQYNDDLCGRCIKIVYNNKYLVGKLVDECPDCPSGGLDISPSMFSHFAPKKDGVFNADWEYVSCDNYGKKSTCSGSDCGKSSSSSDSKKSTTTTSKAAPSTTVANTVKSTSVNVSTTDVVGKATPTATPVNTSASSTANAQATSASSTPNATTTNGKANEVNNDSSNNGKDSTKEKVAGMNENSGEENSTNIAVPITTGVIMVSGAAGIGLVYLAKSKRESVQDLKQKFPDAFKNIKRSLTKKKTLGLPTTNTDVDNVNKDTTNKITDLNEKDISETRINVN</sequence>
<keyword evidence="1 4" id="KW-0732">Signal</keyword>
<name>A0A1Y2E1A3_9FUNG</name>
<dbReference type="SUPFAM" id="SSF50685">
    <property type="entry name" value="Barwin-like endoglucanases"/>
    <property type="match status" value="1"/>
</dbReference>
<dbReference type="InterPro" id="IPR051477">
    <property type="entry name" value="Expansin_CellWall"/>
</dbReference>
<dbReference type="PANTHER" id="PTHR31836">
    <property type="match status" value="1"/>
</dbReference>
<keyword evidence="6" id="KW-1185">Reference proteome</keyword>
<reference evidence="5 6" key="1">
    <citation type="submission" date="2016-08" db="EMBL/GenBank/DDBJ databases">
        <title>A Parts List for Fungal Cellulosomes Revealed by Comparative Genomics.</title>
        <authorList>
            <consortium name="DOE Joint Genome Institute"/>
            <person name="Haitjema C.H."/>
            <person name="Gilmore S.P."/>
            <person name="Henske J.K."/>
            <person name="Solomon K.V."/>
            <person name="De Groot R."/>
            <person name="Kuo A."/>
            <person name="Mondo S.J."/>
            <person name="Salamov A.A."/>
            <person name="Labutti K."/>
            <person name="Zhao Z."/>
            <person name="Chiniquy J."/>
            <person name="Barry K."/>
            <person name="Brewer H.M."/>
            <person name="Purvine S.O."/>
            <person name="Wright A.T."/>
            <person name="Boxma B."/>
            <person name="Van Alen T."/>
            <person name="Hackstein J.H."/>
            <person name="Baker S.E."/>
            <person name="Grigoriev I.V."/>
            <person name="O'Malley M.A."/>
        </authorList>
    </citation>
    <scope>NUCLEOTIDE SEQUENCE [LARGE SCALE GENOMIC DNA]</scope>
    <source>
        <strain evidence="5 6">G1</strain>
    </source>
</reference>
<feature type="compositionally biased region" description="Low complexity" evidence="2">
    <location>
        <begin position="178"/>
        <end position="211"/>
    </location>
</feature>
<feature type="region of interest" description="Disordered" evidence="2">
    <location>
        <begin position="126"/>
        <end position="158"/>
    </location>
</feature>
<feature type="signal peptide" evidence="4">
    <location>
        <begin position="1"/>
        <end position="22"/>
    </location>
</feature>
<evidence type="ECO:0000256" key="2">
    <source>
        <dbReference type="SAM" id="MobiDB-lite"/>
    </source>
</evidence>
<dbReference type="Proteomes" id="UP000193920">
    <property type="component" value="Unassembled WGS sequence"/>
</dbReference>
<dbReference type="PANTHER" id="PTHR31836:SF28">
    <property type="entry name" value="SRCR DOMAIN-CONTAINING PROTEIN-RELATED"/>
    <property type="match status" value="1"/>
</dbReference>
<keyword evidence="3" id="KW-1133">Transmembrane helix</keyword>
<feature type="compositionally biased region" description="Polar residues" evidence="2">
    <location>
        <begin position="212"/>
        <end position="226"/>
    </location>
</feature>
<keyword evidence="3" id="KW-0812">Transmembrane</keyword>
<protein>
    <recommendedName>
        <fullName evidence="7">RlpA-like protein double-psi beta-barrel domain-containing protein</fullName>
    </recommendedName>
</protein>
<feature type="compositionally biased region" description="Polar residues" evidence="2">
    <location>
        <begin position="237"/>
        <end position="246"/>
    </location>
</feature>
<feature type="chain" id="PRO_5013163995" description="RlpA-like protein double-psi beta-barrel domain-containing protein" evidence="4">
    <location>
        <begin position="23"/>
        <end position="338"/>
    </location>
</feature>
<evidence type="ECO:0000313" key="6">
    <source>
        <dbReference type="Proteomes" id="UP000193920"/>
    </source>
</evidence>
<organism evidence="5 6">
    <name type="scientific">Neocallimastix californiae</name>
    <dbReference type="NCBI Taxonomy" id="1754190"/>
    <lineage>
        <taxon>Eukaryota</taxon>
        <taxon>Fungi</taxon>
        <taxon>Fungi incertae sedis</taxon>
        <taxon>Chytridiomycota</taxon>
        <taxon>Chytridiomycota incertae sedis</taxon>
        <taxon>Neocallimastigomycetes</taxon>
        <taxon>Neocallimastigales</taxon>
        <taxon>Neocallimastigaceae</taxon>
        <taxon>Neocallimastix</taxon>
    </lineage>
</organism>
<evidence type="ECO:0000256" key="1">
    <source>
        <dbReference type="ARBA" id="ARBA00022729"/>
    </source>
</evidence>
<accession>A0A1Y2E1A3</accession>
<evidence type="ECO:0000256" key="4">
    <source>
        <dbReference type="SAM" id="SignalP"/>
    </source>
</evidence>
<dbReference type="EMBL" id="MCOG01000053">
    <property type="protein sequence ID" value="ORY64645.1"/>
    <property type="molecule type" value="Genomic_DNA"/>
</dbReference>
<evidence type="ECO:0000313" key="5">
    <source>
        <dbReference type="EMBL" id="ORY64645.1"/>
    </source>
</evidence>
<dbReference type="InterPro" id="IPR036908">
    <property type="entry name" value="RlpA-like_sf"/>
</dbReference>
<dbReference type="AlphaFoldDB" id="A0A1Y2E1A3"/>
<evidence type="ECO:0000256" key="3">
    <source>
        <dbReference type="SAM" id="Phobius"/>
    </source>
</evidence>
<dbReference type="STRING" id="1754190.A0A1Y2E1A3"/>
<proteinExistence type="predicted"/>
<dbReference type="CDD" id="cd22191">
    <property type="entry name" value="DPBB_RlpA_EXP_N-like"/>
    <property type="match status" value="1"/>
</dbReference>
<keyword evidence="3" id="KW-0472">Membrane</keyword>
<evidence type="ECO:0008006" key="7">
    <source>
        <dbReference type="Google" id="ProtNLM"/>
    </source>
</evidence>
<gene>
    <name evidence="5" type="ORF">LY90DRAFT_380374</name>
</gene>
<comment type="caution">
    <text evidence="5">The sequence shown here is derived from an EMBL/GenBank/DDBJ whole genome shotgun (WGS) entry which is preliminary data.</text>
</comment>
<dbReference type="Gene3D" id="2.40.40.10">
    <property type="entry name" value="RlpA-like domain"/>
    <property type="match status" value="1"/>
</dbReference>
<feature type="region of interest" description="Disordered" evidence="2">
    <location>
        <begin position="178"/>
        <end position="246"/>
    </location>
</feature>
<feature type="transmembrane region" description="Helical" evidence="3">
    <location>
        <begin position="248"/>
        <end position="271"/>
    </location>
</feature>